<accession>A0A1H0H1Y6</accession>
<dbReference type="OrthoDB" id="1038140at2"/>
<organism evidence="1 2">
    <name type="scientific">Prevotella communis</name>
    <dbReference type="NCBI Taxonomy" id="2913614"/>
    <lineage>
        <taxon>Bacteria</taxon>
        <taxon>Pseudomonadati</taxon>
        <taxon>Bacteroidota</taxon>
        <taxon>Bacteroidia</taxon>
        <taxon>Bacteroidales</taxon>
        <taxon>Prevotellaceae</taxon>
        <taxon>Prevotella</taxon>
    </lineage>
</organism>
<proteinExistence type="predicted"/>
<reference evidence="2" key="1">
    <citation type="submission" date="2016-10" db="EMBL/GenBank/DDBJ databases">
        <authorList>
            <person name="de Groot N.N."/>
        </authorList>
    </citation>
    <scope>NUCLEOTIDE SEQUENCE [LARGE SCALE GENOMIC DNA]</scope>
    <source>
        <strain evidence="2">BP1-145</strain>
    </source>
</reference>
<dbReference type="RefSeq" id="WP_091853584.1">
    <property type="nucleotide sequence ID" value="NZ_FNIW01000010.1"/>
</dbReference>
<dbReference type="EMBL" id="FNIW01000010">
    <property type="protein sequence ID" value="SDO13133.1"/>
    <property type="molecule type" value="Genomic_DNA"/>
</dbReference>
<gene>
    <name evidence="1" type="ORF">SAMN04487900_11080</name>
</gene>
<evidence type="ECO:0000313" key="2">
    <source>
        <dbReference type="Proteomes" id="UP000199134"/>
    </source>
</evidence>
<name>A0A1H0H1Y6_9BACT</name>
<dbReference type="Proteomes" id="UP000199134">
    <property type="component" value="Unassembled WGS sequence"/>
</dbReference>
<comment type="caution">
    <text evidence="1">The sequence shown here is derived from an EMBL/GenBank/DDBJ whole genome shotgun (WGS) entry which is preliminary data.</text>
</comment>
<dbReference type="AlphaFoldDB" id="A0A1H0H1Y6"/>
<evidence type="ECO:0000313" key="1">
    <source>
        <dbReference type="EMBL" id="SDO13133.1"/>
    </source>
</evidence>
<protein>
    <submittedName>
        <fullName evidence="1">Uncharacterized protein</fullName>
    </submittedName>
</protein>
<sequence>MKELKLDVPQEKAQEFAKEMIALAEKYDVKVKGIDTLLPITERVKTYEDACHVLGFEPVDFYKLRYSSPIDGSRCFLEKDEVAYIKLKTIAAALNEGWEPQFTTDEYRWYPWFTLWTEEELKGKSEQWKKDRALWLGGGSSYYGANGGLACANSNDAWSFSYSSVSARLAVKSEELAVYFGKQFISIWADYVGPFNRKEAEK</sequence>